<dbReference type="HAMAP" id="MF_00454">
    <property type="entry name" value="FluC"/>
    <property type="match status" value="1"/>
</dbReference>
<dbReference type="PANTHER" id="PTHR28259:SF1">
    <property type="entry name" value="FLUORIDE EXPORT PROTEIN 1-RELATED"/>
    <property type="match status" value="1"/>
</dbReference>
<gene>
    <name evidence="12 13" type="primary">crcB</name>
    <name evidence="12" type="synonym">fluC</name>
    <name evidence="13" type="ORF">SZ25_00271</name>
</gene>
<feature type="transmembrane region" description="Helical" evidence="12">
    <location>
        <begin position="34"/>
        <end position="58"/>
    </location>
</feature>
<keyword evidence="5 12" id="KW-1133">Transmembrane helix</keyword>
<evidence type="ECO:0000313" key="14">
    <source>
        <dbReference type="Proteomes" id="UP000033358"/>
    </source>
</evidence>
<evidence type="ECO:0000256" key="11">
    <source>
        <dbReference type="ARBA" id="ARBA00035585"/>
    </source>
</evidence>
<comment type="similarity">
    <text evidence="10 12">Belongs to the fluoride channel Fluc/FEX (TC 1.A.43) family.</text>
</comment>
<dbReference type="GO" id="GO:0046872">
    <property type="term" value="F:metal ion binding"/>
    <property type="evidence" value="ECO:0007669"/>
    <property type="project" value="UniProtKB-KW"/>
</dbReference>
<keyword evidence="3" id="KW-0997">Cell inner membrane</keyword>
<dbReference type="AlphaFoldDB" id="A0A0F5MPD9"/>
<keyword evidence="12" id="KW-0479">Metal-binding</keyword>
<dbReference type="NCBIfam" id="NF010802">
    <property type="entry name" value="PRK14206.1"/>
    <property type="match status" value="1"/>
</dbReference>
<dbReference type="GO" id="GO:0140114">
    <property type="term" value="P:cellular detoxification of fluoride"/>
    <property type="evidence" value="ECO:0007669"/>
    <property type="project" value="UniProtKB-UniRule"/>
</dbReference>
<evidence type="ECO:0000256" key="8">
    <source>
        <dbReference type="ARBA" id="ARBA00023136"/>
    </source>
</evidence>
<proteinExistence type="inferred from homology"/>
<evidence type="ECO:0000256" key="9">
    <source>
        <dbReference type="ARBA" id="ARBA00023303"/>
    </source>
</evidence>
<keyword evidence="12" id="KW-0813">Transport</keyword>
<keyword evidence="9 12" id="KW-0407">Ion channel</keyword>
<keyword evidence="4 12" id="KW-0812">Transmembrane</keyword>
<dbReference type="PANTHER" id="PTHR28259">
    <property type="entry name" value="FLUORIDE EXPORT PROTEIN 1-RELATED"/>
    <property type="match status" value="1"/>
</dbReference>
<dbReference type="EMBL" id="JYHA01000035">
    <property type="protein sequence ID" value="KKB96655.1"/>
    <property type="molecule type" value="Genomic_DNA"/>
</dbReference>
<dbReference type="Proteomes" id="UP000033358">
    <property type="component" value="Unassembled WGS sequence"/>
</dbReference>
<accession>A0A0F5MPD9</accession>
<evidence type="ECO:0000256" key="6">
    <source>
        <dbReference type="ARBA" id="ARBA00023053"/>
    </source>
</evidence>
<feature type="transmembrane region" description="Helical" evidence="12">
    <location>
        <begin position="105"/>
        <end position="126"/>
    </location>
</feature>
<keyword evidence="14" id="KW-1185">Reference proteome</keyword>
<comment type="catalytic activity">
    <reaction evidence="11">
        <text>fluoride(in) = fluoride(out)</text>
        <dbReference type="Rhea" id="RHEA:76159"/>
        <dbReference type="ChEBI" id="CHEBI:17051"/>
    </reaction>
    <physiologicalReaction direction="left-to-right" evidence="11">
        <dbReference type="Rhea" id="RHEA:76160"/>
    </physiologicalReaction>
</comment>
<evidence type="ECO:0000256" key="1">
    <source>
        <dbReference type="ARBA" id="ARBA00004651"/>
    </source>
</evidence>
<comment type="activity regulation">
    <text evidence="12">Na(+) is not transported, but it plays an essential structural role and its presence is essential for fluoride channel function.</text>
</comment>
<evidence type="ECO:0000256" key="2">
    <source>
        <dbReference type="ARBA" id="ARBA00022475"/>
    </source>
</evidence>
<dbReference type="NCBIfam" id="TIGR00494">
    <property type="entry name" value="crcB"/>
    <property type="match status" value="1"/>
</dbReference>
<reference evidence="13 14" key="1">
    <citation type="submission" date="2015-02" db="EMBL/GenBank/DDBJ databases">
        <title>Single cell genomics of a rare environmental alphaproteobacterium provides unique insights into Rickettsiaceae evolution.</title>
        <authorList>
            <person name="Martijn J."/>
            <person name="Schulz F."/>
            <person name="Zaremba-Niedzwiedzka K."/>
            <person name="Viklund J."/>
            <person name="Stepanauskas R."/>
            <person name="Andersson S.G.E."/>
            <person name="Horn M."/>
            <person name="Guy L."/>
            <person name="Ettema T.J.G."/>
        </authorList>
    </citation>
    <scope>NUCLEOTIDE SEQUENCE [LARGE SCALE GENOMIC DNA]</scope>
    <source>
        <strain evidence="13 14">SCGC AAA041-L04</strain>
    </source>
</reference>
<organism evidence="13 14">
    <name type="scientific">Candidatus Arcanibacter lacustris</name>
    <dbReference type="NCBI Taxonomy" id="1607817"/>
    <lineage>
        <taxon>Bacteria</taxon>
        <taxon>Pseudomonadati</taxon>
        <taxon>Pseudomonadota</taxon>
        <taxon>Alphaproteobacteria</taxon>
        <taxon>Rickettsiales</taxon>
        <taxon>Candidatus Arcanibacter</taxon>
    </lineage>
</organism>
<evidence type="ECO:0000256" key="5">
    <source>
        <dbReference type="ARBA" id="ARBA00022989"/>
    </source>
</evidence>
<protein>
    <recommendedName>
        <fullName evidence="12">Fluoride-specific ion channel FluC</fullName>
    </recommendedName>
</protein>
<comment type="function">
    <text evidence="12">Fluoride-specific ion channel. Important for reducing fluoride concentration in the cell, thus reducing its toxicity.</text>
</comment>
<evidence type="ECO:0000313" key="13">
    <source>
        <dbReference type="EMBL" id="KKB96655.1"/>
    </source>
</evidence>
<evidence type="ECO:0000256" key="12">
    <source>
        <dbReference type="HAMAP-Rule" id="MF_00454"/>
    </source>
</evidence>
<comment type="subcellular location">
    <subcellularLocation>
        <location evidence="1 12">Cell membrane</location>
        <topology evidence="1 12">Multi-pass membrane protein</topology>
    </subcellularLocation>
</comment>
<comment type="caution">
    <text evidence="13">The sequence shown here is derived from an EMBL/GenBank/DDBJ whole genome shotgun (WGS) entry which is preliminary data.</text>
</comment>
<dbReference type="Pfam" id="PF02537">
    <property type="entry name" value="CRCB"/>
    <property type="match status" value="1"/>
</dbReference>
<keyword evidence="2 12" id="KW-1003">Cell membrane</keyword>
<dbReference type="GO" id="GO:0062054">
    <property type="term" value="F:fluoride channel activity"/>
    <property type="evidence" value="ECO:0007669"/>
    <property type="project" value="UniProtKB-UniRule"/>
</dbReference>
<keyword evidence="8 12" id="KW-0472">Membrane</keyword>
<keyword evidence="6 12" id="KW-0915">Sodium</keyword>
<sequence>MTIEYLYIAIGSALGGMMRYWCMINASNYFGNNFPYGTLIVNILGSFIIGCLAGLIFAGKCSISDNMQKFMMVGICGGYTTFSSFSLDTLKLLQKAEYLKAASNITMSVILCLLASYIGYIIVNIMTYNKHL</sequence>
<keyword evidence="7 12" id="KW-0406">Ion transport</keyword>
<evidence type="ECO:0000256" key="4">
    <source>
        <dbReference type="ARBA" id="ARBA00022692"/>
    </source>
</evidence>
<feature type="binding site" evidence="12">
    <location>
        <position position="80"/>
    </location>
    <ligand>
        <name>Na(+)</name>
        <dbReference type="ChEBI" id="CHEBI:29101"/>
        <note>structural</note>
    </ligand>
</feature>
<evidence type="ECO:0000256" key="3">
    <source>
        <dbReference type="ARBA" id="ARBA00022519"/>
    </source>
</evidence>
<evidence type="ECO:0000256" key="7">
    <source>
        <dbReference type="ARBA" id="ARBA00023065"/>
    </source>
</evidence>
<name>A0A0F5MPD9_9RICK</name>
<dbReference type="InterPro" id="IPR003691">
    <property type="entry name" value="FluC"/>
</dbReference>
<feature type="transmembrane region" description="Helical" evidence="12">
    <location>
        <begin position="70"/>
        <end position="93"/>
    </location>
</feature>
<dbReference type="GO" id="GO:0005886">
    <property type="term" value="C:plasma membrane"/>
    <property type="evidence" value="ECO:0007669"/>
    <property type="project" value="UniProtKB-SubCell"/>
</dbReference>
<evidence type="ECO:0000256" key="10">
    <source>
        <dbReference type="ARBA" id="ARBA00035120"/>
    </source>
</evidence>
<feature type="binding site" evidence="12">
    <location>
        <position position="77"/>
    </location>
    <ligand>
        <name>Na(+)</name>
        <dbReference type="ChEBI" id="CHEBI:29101"/>
        <note>structural</note>
    </ligand>
</feature>
<feature type="transmembrane region" description="Helical" evidence="12">
    <location>
        <begin position="6"/>
        <end position="22"/>
    </location>
</feature>